<dbReference type="PATRIC" id="fig|1097667.3.peg.1439"/>
<keyword evidence="2 3" id="KW-0560">Oxidoreductase</keyword>
<dbReference type="Pfam" id="PF00171">
    <property type="entry name" value="Aldedh"/>
    <property type="match status" value="1"/>
</dbReference>
<comment type="caution">
    <text evidence="8">The sequence shown here is derived from an EMBL/GenBank/DDBJ whole genome shotgun (WGS) entry which is preliminary data.</text>
</comment>
<feature type="active site" evidence="4">
    <location>
        <position position="271"/>
    </location>
</feature>
<dbReference type="InterPro" id="IPR029510">
    <property type="entry name" value="Ald_DH_CS_GLU"/>
</dbReference>
<comment type="similarity">
    <text evidence="1 3 6">Belongs to the aldehyde dehydrogenase family.</text>
</comment>
<dbReference type="PIRSF" id="PIRSF036492">
    <property type="entry name" value="ALDH"/>
    <property type="match status" value="1"/>
</dbReference>
<dbReference type="CDD" id="cd07099">
    <property type="entry name" value="ALDH_DDALDH"/>
    <property type="match status" value="1"/>
</dbReference>
<evidence type="ECO:0000313" key="8">
    <source>
        <dbReference type="EMBL" id="EHN11669.1"/>
    </source>
</evidence>
<protein>
    <recommendedName>
        <fullName evidence="3">Aldehyde dehydrogenase</fullName>
    </recommendedName>
</protein>
<dbReference type="InterPro" id="IPR015590">
    <property type="entry name" value="Aldehyde_DH_dom"/>
</dbReference>
<evidence type="ECO:0000256" key="3">
    <source>
        <dbReference type="PIRNR" id="PIRNR036492"/>
    </source>
</evidence>
<dbReference type="Gene3D" id="3.40.309.10">
    <property type="entry name" value="Aldehyde Dehydrogenase, Chain A, domain 2"/>
    <property type="match status" value="1"/>
</dbReference>
<dbReference type="InterPro" id="IPR012394">
    <property type="entry name" value="Aldehyde_DH_NAD(P)"/>
</dbReference>
<evidence type="ECO:0000256" key="4">
    <source>
        <dbReference type="PIRSR" id="PIRSR036492-1"/>
    </source>
</evidence>
<evidence type="ECO:0000313" key="9">
    <source>
        <dbReference type="Proteomes" id="UP000005143"/>
    </source>
</evidence>
<dbReference type="FunFam" id="3.40.309.10:FF:000009">
    <property type="entry name" value="Aldehyde dehydrogenase A"/>
    <property type="match status" value="1"/>
</dbReference>
<organism evidence="8 9">
    <name type="scientific">Patulibacter medicamentivorans</name>
    <dbReference type="NCBI Taxonomy" id="1097667"/>
    <lineage>
        <taxon>Bacteria</taxon>
        <taxon>Bacillati</taxon>
        <taxon>Actinomycetota</taxon>
        <taxon>Thermoleophilia</taxon>
        <taxon>Solirubrobacterales</taxon>
        <taxon>Patulibacteraceae</taxon>
        <taxon>Patulibacter</taxon>
    </lineage>
</organism>
<dbReference type="Proteomes" id="UP000005143">
    <property type="component" value="Unassembled WGS sequence"/>
</dbReference>
<feature type="domain" description="Aldehyde dehydrogenase" evidence="7">
    <location>
        <begin position="4"/>
        <end position="463"/>
    </location>
</feature>
<evidence type="ECO:0000256" key="2">
    <source>
        <dbReference type="ARBA" id="ARBA00023002"/>
    </source>
</evidence>
<name>H0E3S5_9ACTN</name>
<dbReference type="PROSITE" id="PS00687">
    <property type="entry name" value="ALDEHYDE_DEHYDR_GLU"/>
    <property type="match status" value="1"/>
</dbReference>
<evidence type="ECO:0000256" key="5">
    <source>
        <dbReference type="PROSITE-ProRule" id="PRU10007"/>
    </source>
</evidence>
<dbReference type="GO" id="GO:0016620">
    <property type="term" value="F:oxidoreductase activity, acting on the aldehyde or oxo group of donors, NAD or NADP as acceptor"/>
    <property type="evidence" value="ECO:0007669"/>
    <property type="project" value="InterPro"/>
</dbReference>
<sequence>MATDSTTVLHVEAPATGATIQEVPVADATEVRALAERARRAQVAWAAASFEERGEVFRRARRWLAGNGERMRRTICAETGKTDDDAQLELTVAMQSFGFWAKRAKGYLAEDRFRTFSPMVLGRRVAVRYEPFGLVGVIGPWNYPLVNAFGDCVPALMAGNAVILKPSEVTPLTALLTAEMLADCGLPPGVFTVANGARETGEAVVDVSDYVMFTGSTRTGQAVMERAARTVTPVSLELGGKDAMIVCADADIERAANAAAFSALCNSGQVCISIERIYVEAAVHDRFVARVAEIVRGLRQGAADGPGSVEVGAVTHPPQLEIIRRHVEDALAKGARALTGGGPRPGAGRFFEPTVLVDVDHSMACMTEETFGPTVPIMRVADVDEAIRLANDSPYGLQGSVFTRDRRKGEAIARRMQCGAVCVNDALVNYMVFDAPMGGWKTSGVGSRHGATGIRKYCRTQTILGSGPPLRRDLHHFPYAGWRSRMMAEVVRRIYGR</sequence>
<evidence type="ECO:0000256" key="1">
    <source>
        <dbReference type="ARBA" id="ARBA00009986"/>
    </source>
</evidence>
<gene>
    <name evidence="8" type="ORF">PAI11_14490</name>
</gene>
<dbReference type="OrthoDB" id="6882680at2"/>
<accession>H0E3S5</accession>
<evidence type="ECO:0000256" key="6">
    <source>
        <dbReference type="RuleBase" id="RU003345"/>
    </source>
</evidence>
<dbReference type="Gene3D" id="3.40.605.10">
    <property type="entry name" value="Aldehyde Dehydrogenase, Chain A, domain 1"/>
    <property type="match status" value="1"/>
</dbReference>
<evidence type="ECO:0000259" key="7">
    <source>
        <dbReference type="Pfam" id="PF00171"/>
    </source>
</evidence>
<dbReference type="InterPro" id="IPR016162">
    <property type="entry name" value="Ald_DH_N"/>
</dbReference>
<dbReference type="AlphaFoldDB" id="H0E3S5"/>
<dbReference type="InterPro" id="IPR016163">
    <property type="entry name" value="Ald_DH_C"/>
</dbReference>
<keyword evidence="9" id="KW-1185">Reference proteome</keyword>
<proteinExistence type="inferred from homology"/>
<dbReference type="RefSeq" id="WP_007572608.1">
    <property type="nucleotide sequence ID" value="NZ_AGUD01000080.1"/>
</dbReference>
<dbReference type="PANTHER" id="PTHR11699">
    <property type="entry name" value="ALDEHYDE DEHYDROGENASE-RELATED"/>
    <property type="match status" value="1"/>
</dbReference>
<feature type="active site" evidence="4 5">
    <location>
        <position position="237"/>
    </location>
</feature>
<dbReference type="InterPro" id="IPR016161">
    <property type="entry name" value="Ald_DH/histidinol_DH"/>
</dbReference>
<dbReference type="SUPFAM" id="SSF53720">
    <property type="entry name" value="ALDH-like"/>
    <property type="match status" value="1"/>
</dbReference>
<reference evidence="8 9" key="1">
    <citation type="journal article" date="2013" name="Biodegradation">
        <title>Quantitative proteomic analysis of ibuprofen-degrading Patulibacter sp. strain I11.</title>
        <authorList>
            <person name="Almeida B."/>
            <person name="Kjeldal H."/>
            <person name="Lolas I."/>
            <person name="Knudsen A.D."/>
            <person name="Carvalho G."/>
            <person name="Nielsen K.L."/>
            <person name="Barreto Crespo M.T."/>
            <person name="Stensballe A."/>
            <person name="Nielsen J.L."/>
        </authorList>
    </citation>
    <scope>NUCLEOTIDE SEQUENCE [LARGE SCALE GENOMIC DNA]</scope>
    <source>
        <strain evidence="8 9">I11</strain>
    </source>
</reference>
<dbReference type="GO" id="GO:0006081">
    <property type="term" value="P:aldehyde metabolic process"/>
    <property type="evidence" value="ECO:0007669"/>
    <property type="project" value="InterPro"/>
</dbReference>
<dbReference type="EMBL" id="AGUD01000080">
    <property type="protein sequence ID" value="EHN11669.1"/>
    <property type="molecule type" value="Genomic_DNA"/>
</dbReference>